<evidence type="ECO:0000313" key="2">
    <source>
        <dbReference type="Proteomes" id="UP000054869"/>
    </source>
</evidence>
<dbReference type="AlphaFoldDB" id="A0A0W0VRF2"/>
<dbReference type="EMBL" id="LNYI01000023">
    <property type="protein sequence ID" value="KTD22702.1"/>
    <property type="molecule type" value="Genomic_DNA"/>
</dbReference>
<evidence type="ECO:0000313" key="1">
    <source>
        <dbReference type="EMBL" id="KTD22702.1"/>
    </source>
</evidence>
<dbReference type="OrthoDB" id="5649075at2"/>
<reference evidence="1 2" key="1">
    <citation type="submission" date="2015-11" db="EMBL/GenBank/DDBJ databases">
        <title>Genomic analysis of 38 Legionella species identifies large and diverse effector repertoires.</title>
        <authorList>
            <person name="Burstein D."/>
            <person name="Amaro F."/>
            <person name="Zusman T."/>
            <person name="Lifshitz Z."/>
            <person name="Cohen O."/>
            <person name="Gilbert J.A."/>
            <person name="Pupko T."/>
            <person name="Shuman H.A."/>
            <person name="Segal G."/>
        </authorList>
    </citation>
    <scope>NUCLEOTIDE SEQUENCE [LARGE SCALE GENOMIC DNA]</scope>
    <source>
        <strain evidence="1 2">ATCC 49751</strain>
    </source>
</reference>
<keyword evidence="2" id="KW-1185">Reference proteome</keyword>
<dbReference type="eggNOG" id="ENOG5032N58">
    <property type="taxonomic scope" value="Bacteria"/>
</dbReference>
<sequence length="170" mass="19428">MSVAELLRQLEARLPELEWKMGKLGQALPTNHLPKGLFRLPAEASPSAFILEIKADLKKLTRYQSERSGYYLAQKIQQKITVLVSLCRLHISEPASEKRHYVDMICTRQRFLQDLEAEMHTLSAQYEAISAQLNQSNHNPEVVLALKGELGEIEKRLTLAKEAFSRATKW</sequence>
<proteinExistence type="predicted"/>
<organism evidence="1 2">
    <name type="scientific">Legionella lansingensis</name>
    <dbReference type="NCBI Taxonomy" id="45067"/>
    <lineage>
        <taxon>Bacteria</taxon>
        <taxon>Pseudomonadati</taxon>
        <taxon>Pseudomonadota</taxon>
        <taxon>Gammaproteobacteria</taxon>
        <taxon>Legionellales</taxon>
        <taxon>Legionellaceae</taxon>
        <taxon>Legionella</taxon>
    </lineage>
</organism>
<comment type="caution">
    <text evidence="1">The sequence shown here is derived from an EMBL/GenBank/DDBJ whole genome shotgun (WGS) entry which is preliminary data.</text>
</comment>
<dbReference type="RefSeq" id="WP_028373222.1">
    <property type="nucleotide sequence ID" value="NZ_CAAAJD010000005.1"/>
</dbReference>
<gene>
    <name evidence="1" type="ORF">Llan_1192</name>
</gene>
<name>A0A0W0VRF2_9GAMM</name>
<dbReference type="PATRIC" id="fig|45067.4.peg.1247"/>
<dbReference type="Proteomes" id="UP000054869">
    <property type="component" value="Unassembled WGS sequence"/>
</dbReference>
<accession>A0A0W0VRF2</accession>
<protein>
    <submittedName>
        <fullName evidence="1">Coiled-coil protein</fullName>
    </submittedName>
</protein>